<evidence type="ECO:0000313" key="3">
    <source>
        <dbReference type="Proteomes" id="UP001319921"/>
    </source>
</evidence>
<dbReference type="EMBL" id="AP025226">
    <property type="protein sequence ID" value="BDB98664.1"/>
    <property type="molecule type" value="Genomic_DNA"/>
</dbReference>
<reference evidence="2 3" key="1">
    <citation type="journal article" date="2022" name="Microbiol. Resour. Announc.">
        <title>Complete Genome Sequence of the Hyperthermophilic and Acidophilic Archaeon Saccharolobus caldissimus Strain HS-3T.</title>
        <authorList>
            <person name="Sakai H.D."/>
            <person name="Kurosawa N."/>
        </authorList>
    </citation>
    <scope>NUCLEOTIDE SEQUENCE [LARGE SCALE GENOMIC DNA]</scope>
    <source>
        <strain evidence="2 3">JCM32116</strain>
    </source>
</reference>
<proteinExistence type="predicted"/>
<dbReference type="RefSeq" id="WP_229569048.1">
    <property type="nucleotide sequence ID" value="NZ_AP025226.1"/>
</dbReference>
<gene>
    <name evidence="2" type="ORF">SACC_16810</name>
</gene>
<dbReference type="InterPro" id="IPR002669">
    <property type="entry name" value="UreD"/>
</dbReference>
<dbReference type="Pfam" id="PF01774">
    <property type="entry name" value="UreD"/>
    <property type="match status" value="1"/>
</dbReference>
<keyword evidence="1" id="KW-0143">Chaperone</keyword>
<organism evidence="2 3">
    <name type="scientific">Saccharolobus caldissimus</name>
    <dbReference type="NCBI Taxonomy" id="1702097"/>
    <lineage>
        <taxon>Archaea</taxon>
        <taxon>Thermoproteota</taxon>
        <taxon>Thermoprotei</taxon>
        <taxon>Sulfolobales</taxon>
        <taxon>Sulfolobaceae</taxon>
        <taxon>Saccharolobus</taxon>
    </lineage>
</organism>
<evidence type="ECO:0000313" key="2">
    <source>
        <dbReference type="EMBL" id="BDB98664.1"/>
    </source>
</evidence>
<name>A0AAQ4CS83_9CREN</name>
<protein>
    <recommendedName>
        <fullName evidence="4">Urease accessory protein UreH</fullName>
    </recommendedName>
</protein>
<sequence length="202" mass="23410">MRAYLKVDAFSGWIKVIRRGQLNAYKINDIIIIANPSEVLAHDDELTINVSGENFTLTDQSYTKILTNSNVKVEVNVNAKRLFYYPHPIIFYNKSNASIRTTINVIEYGKIVEGFILGRGGHNEDFTEGNVKAVTEIYNGDSLLIYDVFRIRNENYKSPNVMGKPGIISVFEIKSKEYDFERYLVSYRDLDRKWRDITGIWY</sequence>
<evidence type="ECO:0008006" key="4">
    <source>
        <dbReference type="Google" id="ProtNLM"/>
    </source>
</evidence>
<evidence type="ECO:0000256" key="1">
    <source>
        <dbReference type="ARBA" id="ARBA00023186"/>
    </source>
</evidence>
<dbReference type="GeneID" id="68866415"/>
<keyword evidence="3" id="KW-1185">Reference proteome</keyword>
<dbReference type="Proteomes" id="UP001319921">
    <property type="component" value="Chromosome"/>
</dbReference>
<dbReference type="GO" id="GO:0016151">
    <property type="term" value="F:nickel cation binding"/>
    <property type="evidence" value="ECO:0007669"/>
    <property type="project" value="InterPro"/>
</dbReference>
<dbReference type="KEGG" id="scas:SACC_16810"/>
<accession>A0AAQ4CS83</accession>
<dbReference type="AlphaFoldDB" id="A0AAQ4CS83"/>